<dbReference type="AlphaFoldDB" id="X1GQL9"/>
<organism evidence="1">
    <name type="scientific">marine sediment metagenome</name>
    <dbReference type="NCBI Taxonomy" id="412755"/>
    <lineage>
        <taxon>unclassified sequences</taxon>
        <taxon>metagenomes</taxon>
        <taxon>ecological metagenomes</taxon>
    </lineage>
</organism>
<sequence length="45" mass="5463">MNFEELLEQIEIERNNFEDLHITRFYSFFVVISKGKAIKNLNCLR</sequence>
<gene>
    <name evidence="1" type="ORF">S03H2_28936</name>
</gene>
<accession>X1GQL9</accession>
<comment type="caution">
    <text evidence="1">The sequence shown here is derived from an EMBL/GenBank/DDBJ whole genome shotgun (WGS) entry which is preliminary data.</text>
</comment>
<proteinExistence type="predicted"/>
<dbReference type="EMBL" id="BARU01017442">
    <property type="protein sequence ID" value="GAH60186.1"/>
    <property type="molecule type" value="Genomic_DNA"/>
</dbReference>
<reference evidence="1" key="1">
    <citation type="journal article" date="2014" name="Front. Microbiol.">
        <title>High frequency of phylogenetically diverse reductive dehalogenase-homologous genes in deep subseafloor sedimentary metagenomes.</title>
        <authorList>
            <person name="Kawai M."/>
            <person name="Futagami T."/>
            <person name="Toyoda A."/>
            <person name="Takaki Y."/>
            <person name="Nishi S."/>
            <person name="Hori S."/>
            <person name="Arai W."/>
            <person name="Tsubouchi T."/>
            <person name="Morono Y."/>
            <person name="Uchiyama I."/>
            <person name="Ito T."/>
            <person name="Fujiyama A."/>
            <person name="Inagaki F."/>
            <person name="Takami H."/>
        </authorList>
    </citation>
    <scope>NUCLEOTIDE SEQUENCE</scope>
    <source>
        <strain evidence="1">Expedition CK06-06</strain>
    </source>
</reference>
<evidence type="ECO:0000313" key="1">
    <source>
        <dbReference type="EMBL" id="GAH60186.1"/>
    </source>
</evidence>
<protein>
    <submittedName>
        <fullName evidence="1">Uncharacterized protein</fullName>
    </submittedName>
</protein>
<name>X1GQL9_9ZZZZ</name>